<keyword evidence="1" id="KW-1133">Transmembrane helix</keyword>
<comment type="caution">
    <text evidence="2">The sequence shown here is derived from an EMBL/GenBank/DDBJ whole genome shotgun (WGS) entry which is preliminary data.</text>
</comment>
<evidence type="ECO:0000256" key="1">
    <source>
        <dbReference type="SAM" id="Phobius"/>
    </source>
</evidence>
<proteinExistence type="predicted"/>
<gene>
    <name evidence="2" type="ORF">GCM10010394_50940</name>
</gene>
<dbReference type="EMBL" id="BAAACA010000035">
    <property type="protein sequence ID" value="GAA0614708.1"/>
    <property type="molecule type" value="Genomic_DNA"/>
</dbReference>
<organism evidence="2 3">
    <name type="scientific">Streptomyces crystallinus</name>
    <dbReference type="NCBI Taxonomy" id="68191"/>
    <lineage>
        <taxon>Bacteria</taxon>
        <taxon>Bacillati</taxon>
        <taxon>Actinomycetota</taxon>
        <taxon>Actinomycetes</taxon>
        <taxon>Kitasatosporales</taxon>
        <taxon>Streptomycetaceae</taxon>
        <taxon>Streptomyces</taxon>
    </lineage>
</organism>
<evidence type="ECO:0000313" key="2">
    <source>
        <dbReference type="EMBL" id="GAA0614708.1"/>
    </source>
</evidence>
<feature type="transmembrane region" description="Helical" evidence="1">
    <location>
        <begin position="29"/>
        <end position="46"/>
    </location>
</feature>
<keyword evidence="1" id="KW-0472">Membrane</keyword>
<keyword evidence="3" id="KW-1185">Reference proteome</keyword>
<reference evidence="2 3" key="1">
    <citation type="journal article" date="2019" name="Int. J. Syst. Evol. Microbiol.">
        <title>The Global Catalogue of Microorganisms (GCM) 10K type strain sequencing project: providing services to taxonomists for standard genome sequencing and annotation.</title>
        <authorList>
            <consortium name="The Broad Institute Genomics Platform"/>
            <consortium name="The Broad Institute Genome Sequencing Center for Infectious Disease"/>
            <person name="Wu L."/>
            <person name="Ma J."/>
        </authorList>
    </citation>
    <scope>NUCLEOTIDE SEQUENCE [LARGE SCALE GENOMIC DNA]</scope>
    <source>
        <strain evidence="2 3">JCM 5067</strain>
    </source>
</reference>
<keyword evidence="1" id="KW-0812">Transmembrane</keyword>
<dbReference type="Proteomes" id="UP001500668">
    <property type="component" value="Unassembled WGS sequence"/>
</dbReference>
<accession>A0ABN1GMN0</accession>
<name>A0ABN1GMN0_9ACTN</name>
<protein>
    <submittedName>
        <fullName evidence="2">Uncharacterized protein</fullName>
    </submittedName>
</protein>
<evidence type="ECO:0000313" key="3">
    <source>
        <dbReference type="Proteomes" id="UP001500668"/>
    </source>
</evidence>
<sequence length="57" mass="5663">MVPVLPLLLIGLPLLCLLAAVGAVPWGAVAAVALALGLLALVLVCVRKERAPRPGGG</sequence>